<reference evidence="1" key="1">
    <citation type="journal article" date="2024" name="Appl Microbiol">
        <title>Effect of kuratsuki Bacillus and Priestia on Taste of Sake.</title>
        <authorList>
            <person name="Kobayashi K."/>
            <person name="Nishida H."/>
        </authorList>
    </citation>
    <scope>NUCLEOTIDE SEQUENCE</scope>
    <source>
        <strain evidence="1">B-12</strain>
    </source>
</reference>
<dbReference type="Proteomes" id="UP001165240">
    <property type="component" value="Unassembled WGS sequence"/>
</dbReference>
<organism evidence="1 2">
    <name type="scientific">Priestia megaterium</name>
    <name type="common">Bacillus megaterium</name>
    <dbReference type="NCBI Taxonomy" id="1404"/>
    <lineage>
        <taxon>Bacteria</taxon>
        <taxon>Bacillati</taxon>
        <taxon>Bacillota</taxon>
        <taxon>Bacilli</taxon>
        <taxon>Bacillales</taxon>
        <taxon>Bacillaceae</taxon>
        <taxon>Priestia</taxon>
    </lineage>
</organism>
<dbReference type="EMBL" id="BSYK01000002">
    <property type="protein sequence ID" value="GMG76784.1"/>
    <property type="molecule type" value="Genomic_DNA"/>
</dbReference>
<evidence type="ECO:0000313" key="1">
    <source>
        <dbReference type="EMBL" id="GMG76784.1"/>
    </source>
</evidence>
<proteinExistence type="predicted"/>
<evidence type="ECO:0000313" key="2">
    <source>
        <dbReference type="Proteomes" id="UP001165240"/>
    </source>
</evidence>
<protein>
    <submittedName>
        <fullName evidence="1">Uncharacterized protein</fullName>
    </submittedName>
</protein>
<name>A0AAX6BSU7_PRIMG</name>
<comment type="caution">
    <text evidence="1">The sequence shown here is derived from an EMBL/GenBank/DDBJ whole genome shotgun (WGS) entry which is preliminary data.</text>
</comment>
<accession>A0AAX6BSU7</accession>
<dbReference type="AlphaFoldDB" id="A0AAX6BSU7"/>
<sequence length="67" mass="8047">MNISSLKCFWNVRARFQNKKISIIQSRIRQALGPFIHIQGGKTSQLYFKSKTKYRKNFINYFYILLV</sequence>
<gene>
    <name evidence="1" type="ORF">ShirakiTB12_52530</name>
</gene>